<feature type="transmembrane region" description="Helical" evidence="2">
    <location>
        <begin position="61"/>
        <end position="84"/>
    </location>
</feature>
<dbReference type="RefSeq" id="WP_245679877.1">
    <property type="nucleotide sequence ID" value="NZ_FNEI01000013.1"/>
</dbReference>
<dbReference type="AlphaFoldDB" id="A0A1G8V132"/>
<dbReference type="EMBL" id="FNEI01000013">
    <property type="protein sequence ID" value="SDJ59796.1"/>
    <property type="molecule type" value="Genomic_DNA"/>
</dbReference>
<keyword evidence="2" id="KW-1133">Transmembrane helix</keyword>
<keyword evidence="2" id="KW-0812">Transmembrane</keyword>
<protein>
    <submittedName>
        <fullName evidence="3">Uncharacterized protein</fullName>
    </submittedName>
</protein>
<keyword evidence="2" id="KW-0472">Membrane</keyword>
<feature type="transmembrane region" description="Helical" evidence="2">
    <location>
        <begin position="35"/>
        <end position="54"/>
    </location>
</feature>
<dbReference type="STRING" id="1045773.SAMN05216555_11314"/>
<dbReference type="Proteomes" id="UP000182130">
    <property type="component" value="Unassembled WGS sequence"/>
</dbReference>
<gene>
    <name evidence="3" type="ORF">SAMN05216555_11314</name>
</gene>
<proteinExistence type="predicted"/>
<organism evidence="3 4">
    <name type="scientific">Arthrobacter cupressi</name>
    <dbReference type="NCBI Taxonomy" id="1045773"/>
    <lineage>
        <taxon>Bacteria</taxon>
        <taxon>Bacillati</taxon>
        <taxon>Actinomycetota</taxon>
        <taxon>Actinomycetes</taxon>
        <taxon>Micrococcales</taxon>
        <taxon>Micrococcaceae</taxon>
        <taxon>Arthrobacter</taxon>
    </lineage>
</organism>
<feature type="compositionally biased region" description="Low complexity" evidence="1">
    <location>
        <begin position="147"/>
        <end position="165"/>
    </location>
</feature>
<evidence type="ECO:0000313" key="3">
    <source>
        <dbReference type="EMBL" id="SDJ59796.1"/>
    </source>
</evidence>
<evidence type="ECO:0000313" key="4">
    <source>
        <dbReference type="Proteomes" id="UP000182130"/>
    </source>
</evidence>
<feature type="compositionally biased region" description="Low complexity" evidence="1">
    <location>
        <begin position="180"/>
        <end position="202"/>
    </location>
</feature>
<feature type="transmembrane region" description="Helical" evidence="2">
    <location>
        <begin position="104"/>
        <end position="126"/>
    </location>
</feature>
<evidence type="ECO:0000256" key="1">
    <source>
        <dbReference type="SAM" id="MobiDB-lite"/>
    </source>
</evidence>
<name>A0A1G8V132_9MICC</name>
<sequence>MRRMGNSGKLAVISAVVAGALLVLAAVTLEEWVLFMFFGAVVLGYLASLTEVLARRRYLVLAAAFVGSTLFIAFGIAFLRMWGLAFTLSENSLGSAVSSKDSDIYFYLSLAAGGGSLLILFVGAMWPGRRKTVSRQAARKPAPPTARRPAPAAPARRTQAGTARRPSGKVAPAPAKRPTSAAASQPKAPAKPARQSSPARRR</sequence>
<keyword evidence="4" id="KW-1185">Reference proteome</keyword>
<reference evidence="4" key="1">
    <citation type="submission" date="2016-10" db="EMBL/GenBank/DDBJ databases">
        <authorList>
            <person name="Varghese N."/>
            <person name="Submissions S."/>
        </authorList>
    </citation>
    <scope>NUCLEOTIDE SEQUENCE [LARGE SCALE GENOMIC DNA]</scope>
    <source>
        <strain evidence="4">CGMCC 1.10783</strain>
    </source>
</reference>
<accession>A0A1G8V132</accession>
<evidence type="ECO:0000256" key="2">
    <source>
        <dbReference type="SAM" id="Phobius"/>
    </source>
</evidence>
<feature type="region of interest" description="Disordered" evidence="1">
    <location>
        <begin position="132"/>
        <end position="202"/>
    </location>
</feature>